<dbReference type="InterPro" id="IPR023346">
    <property type="entry name" value="Lysozyme-like_dom_sf"/>
</dbReference>
<accession>A0A0D0KQI3</accession>
<dbReference type="OrthoDB" id="3078754at2"/>
<proteinExistence type="predicted"/>
<reference evidence="1 2" key="1">
    <citation type="submission" date="2014-12" db="EMBL/GenBank/DDBJ databases">
        <title>16Stimator: statistical estimation of ribosomal gene copy numbers from draft genome assemblies.</title>
        <authorList>
            <person name="Perisin M.A."/>
            <person name="Vetter M."/>
            <person name="Gilbert J.A."/>
            <person name="Bergelson J."/>
        </authorList>
    </citation>
    <scope>NUCLEOTIDE SEQUENCE [LARGE SCALE GENOMIC DNA]</scope>
    <source>
        <strain evidence="1 2">MEJ076</strain>
    </source>
</reference>
<dbReference type="Gene3D" id="1.10.530.10">
    <property type="match status" value="1"/>
</dbReference>
<evidence type="ECO:0000313" key="2">
    <source>
        <dbReference type="Proteomes" id="UP000035017"/>
    </source>
</evidence>
<dbReference type="Proteomes" id="UP000035017">
    <property type="component" value="Unassembled WGS sequence"/>
</dbReference>
<sequence>MVFDRQRFFAAIRNAPFSGKLSGGQVQGTELVLDQFERIAPDGDARHLAYMLATAFHETAATMQPVRETLAASDDAAIIILDRAYAAGRLGQVSSPYWRRDAEGKSWLGRGLVQLTHRRNYEAMSAVTGINLVARPERAMEPEVSATILVEGMLQGSFTGRRLSRYFNAQSEDWVGARAVINGRDRAELIAGYGRSFNAALSVSRIEPVAVG</sequence>
<gene>
    <name evidence="1" type="ORF">RU07_14480</name>
</gene>
<dbReference type="AlphaFoldDB" id="A0A0D0KQI3"/>
<dbReference type="SUPFAM" id="SSF53955">
    <property type="entry name" value="Lysozyme-like"/>
    <property type="match status" value="1"/>
</dbReference>
<evidence type="ECO:0000313" key="1">
    <source>
        <dbReference type="EMBL" id="KIQ01934.1"/>
    </source>
</evidence>
<comment type="caution">
    <text evidence="1">The sequence shown here is derived from an EMBL/GenBank/DDBJ whole genome shotgun (WGS) entry which is preliminary data.</text>
</comment>
<dbReference type="EMBL" id="JXQV01000012">
    <property type="protein sequence ID" value="KIQ01934.1"/>
    <property type="molecule type" value="Genomic_DNA"/>
</dbReference>
<protein>
    <submittedName>
        <fullName evidence="1">Chitinase</fullName>
    </submittedName>
</protein>
<organism evidence="1 2">
    <name type="scientific">Agrobacterium tumefaciens</name>
    <dbReference type="NCBI Taxonomy" id="358"/>
    <lineage>
        <taxon>Bacteria</taxon>
        <taxon>Pseudomonadati</taxon>
        <taxon>Pseudomonadota</taxon>
        <taxon>Alphaproteobacteria</taxon>
        <taxon>Hyphomicrobiales</taxon>
        <taxon>Rhizobiaceae</taxon>
        <taxon>Rhizobium/Agrobacterium group</taxon>
        <taxon>Agrobacterium</taxon>
        <taxon>Agrobacterium tumefaciens complex</taxon>
    </lineage>
</organism>
<name>A0A0D0KQI3_AGRTU</name>